<keyword evidence="5" id="KW-0457">Lysine biosynthesis</keyword>
<dbReference type="SUPFAM" id="SSF54506">
    <property type="entry name" value="Diaminopimelate epimerase-like"/>
    <property type="match status" value="2"/>
</dbReference>
<dbReference type="GO" id="GO:0008837">
    <property type="term" value="F:diaminopimelate epimerase activity"/>
    <property type="evidence" value="ECO:0007669"/>
    <property type="project" value="UniProtKB-UniRule"/>
</dbReference>
<keyword evidence="11" id="KW-1185">Reference proteome</keyword>
<evidence type="ECO:0000313" key="10">
    <source>
        <dbReference type="EMBL" id="RDB35793.1"/>
    </source>
</evidence>
<dbReference type="AlphaFoldDB" id="A0A369KVM6"/>
<dbReference type="UniPathway" id="UPA00034">
    <property type="reaction ID" value="UER00025"/>
</dbReference>
<dbReference type="InterPro" id="IPR018510">
    <property type="entry name" value="DAP_epimerase_AS"/>
</dbReference>
<accession>A0A369KVM6</accession>
<dbReference type="PROSITE" id="PS01326">
    <property type="entry name" value="DAP_EPIMERASE"/>
    <property type="match status" value="1"/>
</dbReference>
<organism evidence="10 11">
    <name type="scientific">Spirobacillus cienkowskii</name>
    <dbReference type="NCBI Taxonomy" id="495820"/>
    <lineage>
        <taxon>Bacteria</taxon>
        <taxon>Pseudomonadati</taxon>
        <taxon>Bdellovibrionota</taxon>
        <taxon>Oligoflexia</taxon>
        <taxon>Silvanigrellales</taxon>
        <taxon>Spirobacillus</taxon>
    </lineage>
</organism>
<dbReference type="PANTHER" id="PTHR31689:SF0">
    <property type="entry name" value="DIAMINOPIMELATE EPIMERASE"/>
    <property type="match status" value="1"/>
</dbReference>
<dbReference type="GO" id="GO:0005829">
    <property type="term" value="C:cytosol"/>
    <property type="evidence" value="ECO:0007669"/>
    <property type="project" value="TreeGrafter"/>
</dbReference>
<dbReference type="Proteomes" id="UP000253934">
    <property type="component" value="Unassembled WGS sequence"/>
</dbReference>
<evidence type="ECO:0000256" key="3">
    <source>
        <dbReference type="ARBA" id="ARBA00013080"/>
    </source>
</evidence>
<protein>
    <recommendedName>
        <fullName evidence="3 8">Diaminopimelate epimerase</fullName>
        <ecNumber evidence="3 8">5.1.1.7</ecNumber>
    </recommendedName>
</protein>
<feature type="active site" evidence="9">
    <location>
        <position position="93"/>
    </location>
</feature>
<dbReference type="NCBIfam" id="TIGR00652">
    <property type="entry name" value="DapF"/>
    <property type="match status" value="1"/>
</dbReference>
<reference evidence="10" key="1">
    <citation type="submission" date="2018-04" db="EMBL/GenBank/DDBJ databases">
        <title>Draft genome sequence of the Candidatus Spirobacillus cienkowskii, a pathogen of freshwater Daphnia species, reconstructed from hemolymph metagenomic reads.</title>
        <authorList>
            <person name="Bresciani L."/>
            <person name="Lemos L.N."/>
            <person name="Wale N."/>
            <person name="Lin J.Y."/>
            <person name="Fernandes G.R."/>
            <person name="Duffy M.A."/>
            <person name="Rodrigues J.M."/>
        </authorList>
    </citation>
    <scope>NUCLEOTIDE SEQUENCE [LARGE SCALE GENOMIC DNA]</scope>
    <source>
        <strain evidence="10">Binning01</strain>
    </source>
</reference>
<evidence type="ECO:0000256" key="7">
    <source>
        <dbReference type="ARBA" id="ARBA00051712"/>
    </source>
</evidence>
<evidence type="ECO:0000256" key="8">
    <source>
        <dbReference type="NCBIfam" id="TIGR00652"/>
    </source>
</evidence>
<dbReference type="GO" id="GO:0009089">
    <property type="term" value="P:lysine biosynthetic process via diaminopimelate"/>
    <property type="evidence" value="ECO:0007669"/>
    <property type="project" value="UniProtKB-UniRule"/>
</dbReference>
<dbReference type="EC" id="5.1.1.7" evidence="3 8"/>
<comment type="catalytic activity">
    <reaction evidence="7">
        <text>(2S,6S)-2,6-diaminopimelate = meso-2,6-diaminopimelate</text>
        <dbReference type="Rhea" id="RHEA:15393"/>
        <dbReference type="ChEBI" id="CHEBI:57609"/>
        <dbReference type="ChEBI" id="CHEBI:57791"/>
        <dbReference type="EC" id="5.1.1.7"/>
    </reaction>
</comment>
<dbReference type="Pfam" id="PF01678">
    <property type="entry name" value="DAP_epimerase"/>
    <property type="match status" value="1"/>
</dbReference>
<evidence type="ECO:0000256" key="1">
    <source>
        <dbReference type="ARBA" id="ARBA00005196"/>
    </source>
</evidence>
<comment type="caution">
    <text evidence="10">The sequence shown here is derived from an EMBL/GenBank/DDBJ whole genome shotgun (WGS) entry which is preliminary data.</text>
</comment>
<keyword evidence="4" id="KW-0028">Amino-acid biosynthesis</keyword>
<evidence type="ECO:0000313" key="11">
    <source>
        <dbReference type="Proteomes" id="UP000253934"/>
    </source>
</evidence>
<comment type="similarity">
    <text evidence="2">Belongs to the diaminopimelate epimerase family.</text>
</comment>
<evidence type="ECO:0000256" key="2">
    <source>
        <dbReference type="ARBA" id="ARBA00010219"/>
    </source>
</evidence>
<sequence>MRKVYHIEFEKYHGAGNDFLFINYNSVKSVRNIENLKNLARVLCNRRNGVGADGVVLFDFEKKPRRPRSKKIPDSEITKLLIFNSDGSLAATCGNALRCLGLKLLFEKKWNGKSQLQIMRLVPKFLKHNKVRSQLTQDEHFILQDREPFACLVQGVFKVKSSFVDVSVAMGNPVDVKATPLQADANTGTLAATTNVPVFVSLANPHWVFISSAFQNFSKKDFVEFGKLAQTQLRNSTQQESVPMANIGMLVPQQQNKESWDLVVYERGAGLTACCGSGAVAARVALEFLNLIPQEKEKTYFKMPGGMVAVSRTTFTSATDKQRILSGPAQKTFTGIISITSPFL</sequence>
<comment type="pathway">
    <text evidence="1">Amino-acid biosynthesis; L-lysine biosynthesis via DAP pathway; DL-2,6-diaminopimelate from LL-2,6-diaminopimelate: step 1/1.</text>
</comment>
<dbReference type="PANTHER" id="PTHR31689">
    <property type="entry name" value="DIAMINOPIMELATE EPIMERASE, CHLOROPLASTIC"/>
    <property type="match status" value="1"/>
</dbReference>
<evidence type="ECO:0000256" key="9">
    <source>
        <dbReference type="PROSITE-ProRule" id="PRU10125"/>
    </source>
</evidence>
<dbReference type="InterPro" id="IPR001653">
    <property type="entry name" value="DAP_epimerase_DapF"/>
</dbReference>
<evidence type="ECO:0000256" key="4">
    <source>
        <dbReference type="ARBA" id="ARBA00022605"/>
    </source>
</evidence>
<gene>
    <name evidence="10" type="primary">dapF</name>
    <name evidence="10" type="ORF">DCC88_08440</name>
</gene>
<evidence type="ECO:0000256" key="5">
    <source>
        <dbReference type="ARBA" id="ARBA00023154"/>
    </source>
</evidence>
<keyword evidence="6 10" id="KW-0413">Isomerase</keyword>
<dbReference type="Gene3D" id="3.10.310.10">
    <property type="entry name" value="Diaminopimelate Epimerase, Chain A, domain 1"/>
    <property type="match status" value="2"/>
</dbReference>
<name>A0A369KVM6_9BACT</name>
<dbReference type="EMBL" id="QOVW01000075">
    <property type="protein sequence ID" value="RDB35793.1"/>
    <property type="molecule type" value="Genomic_DNA"/>
</dbReference>
<evidence type="ECO:0000256" key="6">
    <source>
        <dbReference type="ARBA" id="ARBA00023235"/>
    </source>
</evidence>
<proteinExistence type="inferred from homology"/>